<gene>
    <name evidence="2" type="ORF">KC01_LOCUS23480</name>
</gene>
<feature type="compositionally biased region" description="Polar residues" evidence="1">
    <location>
        <begin position="11"/>
        <end position="27"/>
    </location>
</feature>
<sequence length="100" mass="10844">MTAPSGCPPQSKKTATISKSTNQTRNNMLPGVTGAGEPKAQRRGMLTRPTQPNPSSPDPAPLKQYGTVPWHPCLHPPTRPNPAPQNPDQHRVDKPTPHYP</sequence>
<dbReference type="Proteomes" id="UP001497482">
    <property type="component" value="Chromosome 20"/>
</dbReference>
<accession>A0AAV2KWY1</accession>
<protein>
    <submittedName>
        <fullName evidence="2">Uncharacterized protein</fullName>
    </submittedName>
</protein>
<keyword evidence="3" id="KW-1185">Reference proteome</keyword>
<dbReference type="AlphaFoldDB" id="A0AAV2KWY1"/>
<evidence type="ECO:0000256" key="1">
    <source>
        <dbReference type="SAM" id="MobiDB-lite"/>
    </source>
</evidence>
<name>A0AAV2KWY1_KNICA</name>
<feature type="compositionally biased region" description="Pro residues" evidence="1">
    <location>
        <begin position="51"/>
        <end position="60"/>
    </location>
</feature>
<feature type="compositionally biased region" description="Basic and acidic residues" evidence="1">
    <location>
        <begin position="88"/>
        <end position="100"/>
    </location>
</feature>
<dbReference type="EMBL" id="OZ035842">
    <property type="protein sequence ID" value="CAL1594527.1"/>
    <property type="molecule type" value="Genomic_DNA"/>
</dbReference>
<evidence type="ECO:0000313" key="3">
    <source>
        <dbReference type="Proteomes" id="UP001497482"/>
    </source>
</evidence>
<proteinExistence type="predicted"/>
<organism evidence="2 3">
    <name type="scientific">Knipowitschia caucasica</name>
    <name type="common">Caucasian dwarf goby</name>
    <name type="synonym">Pomatoschistus caucasicus</name>
    <dbReference type="NCBI Taxonomy" id="637954"/>
    <lineage>
        <taxon>Eukaryota</taxon>
        <taxon>Metazoa</taxon>
        <taxon>Chordata</taxon>
        <taxon>Craniata</taxon>
        <taxon>Vertebrata</taxon>
        <taxon>Euteleostomi</taxon>
        <taxon>Actinopterygii</taxon>
        <taxon>Neopterygii</taxon>
        <taxon>Teleostei</taxon>
        <taxon>Neoteleostei</taxon>
        <taxon>Acanthomorphata</taxon>
        <taxon>Gobiaria</taxon>
        <taxon>Gobiiformes</taxon>
        <taxon>Gobioidei</taxon>
        <taxon>Gobiidae</taxon>
        <taxon>Gobiinae</taxon>
        <taxon>Knipowitschia</taxon>
    </lineage>
</organism>
<feature type="compositionally biased region" description="Pro residues" evidence="1">
    <location>
        <begin position="74"/>
        <end position="85"/>
    </location>
</feature>
<evidence type="ECO:0000313" key="2">
    <source>
        <dbReference type="EMBL" id="CAL1594527.1"/>
    </source>
</evidence>
<reference evidence="2 3" key="1">
    <citation type="submission" date="2024-04" db="EMBL/GenBank/DDBJ databases">
        <authorList>
            <person name="Waldvogel A.-M."/>
            <person name="Schoenle A."/>
        </authorList>
    </citation>
    <scope>NUCLEOTIDE SEQUENCE [LARGE SCALE GENOMIC DNA]</scope>
</reference>
<feature type="region of interest" description="Disordered" evidence="1">
    <location>
        <begin position="1"/>
        <end position="100"/>
    </location>
</feature>